<keyword evidence="3" id="KW-1185">Reference proteome</keyword>
<name>A0A0M7B8I9_9RHOB</name>
<dbReference type="Gene3D" id="1.20.1260.10">
    <property type="match status" value="1"/>
</dbReference>
<dbReference type="EMBL" id="CYPR01000085">
    <property type="protein sequence ID" value="CUH38346.1"/>
    <property type="molecule type" value="Genomic_DNA"/>
</dbReference>
<dbReference type="Pfam" id="PF09537">
    <property type="entry name" value="DUF2383"/>
    <property type="match status" value="1"/>
</dbReference>
<evidence type="ECO:0000259" key="1">
    <source>
        <dbReference type="Pfam" id="PF09537"/>
    </source>
</evidence>
<dbReference type="AlphaFoldDB" id="A0A0M7B8I9"/>
<dbReference type="OrthoDB" id="7166292at2"/>
<accession>A0A0M7B8I9</accession>
<dbReference type="STRING" id="313367.JSE7799_01398"/>
<gene>
    <name evidence="2" type="ORF">JSE7799_01398</name>
</gene>
<organism evidence="2 3">
    <name type="scientific">Jannaschia seosinensis</name>
    <dbReference type="NCBI Taxonomy" id="313367"/>
    <lineage>
        <taxon>Bacteria</taxon>
        <taxon>Pseudomonadati</taxon>
        <taxon>Pseudomonadota</taxon>
        <taxon>Alphaproteobacteria</taxon>
        <taxon>Rhodobacterales</taxon>
        <taxon>Roseobacteraceae</taxon>
        <taxon>Jannaschia</taxon>
    </lineage>
</organism>
<dbReference type="RefSeq" id="WP_055662984.1">
    <property type="nucleotide sequence ID" value="NZ_CYPR01000085.1"/>
</dbReference>
<dbReference type="Proteomes" id="UP000049455">
    <property type="component" value="Unassembled WGS sequence"/>
</dbReference>
<dbReference type="SUPFAM" id="SSF47240">
    <property type="entry name" value="Ferritin-like"/>
    <property type="match status" value="1"/>
</dbReference>
<evidence type="ECO:0000313" key="2">
    <source>
        <dbReference type="EMBL" id="CUH38346.1"/>
    </source>
</evidence>
<sequence>MVTTVGTGSDPKTVVSDLIQLERDAIAAYDTTIDRLTNAEAKGKIDEFKQDHLRHLEELEGFARDLGADIPTDTDAKAMLTQGKVAIAALGSDEAVLGAMSTNETDTVTAYRNGCDNASLPDTMRPMLERALEDEQRHKTWMDSASA</sequence>
<dbReference type="InterPro" id="IPR019052">
    <property type="entry name" value="DUF2383"/>
</dbReference>
<reference evidence="2 3" key="1">
    <citation type="submission" date="2015-09" db="EMBL/GenBank/DDBJ databases">
        <authorList>
            <person name="Jackson K.R."/>
            <person name="Lunt B.L."/>
            <person name="Fisher J.N.B."/>
            <person name="Gardner A.V."/>
            <person name="Bailey M.E."/>
            <person name="Deus L.M."/>
            <person name="Earl A.S."/>
            <person name="Gibby P.D."/>
            <person name="Hartmann K.A."/>
            <person name="Liu J.E."/>
            <person name="Manci A.M."/>
            <person name="Nielsen D.A."/>
            <person name="Solomon M.B."/>
            <person name="Breakwell D.P."/>
            <person name="Burnett S.H."/>
            <person name="Grose J.H."/>
        </authorList>
    </citation>
    <scope>NUCLEOTIDE SEQUENCE [LARGE SCALE GENOMIC DNA]</scope>
    <source>
        <strain evidence="2 3">CECT 7799</strain>
    </source>
</reference>
<evidence type="ECO:0000313" key="3">
    <source>
        <dbReference type="Proteomes" id="UP000049455"/>
    </source>
</evidence>
<proteinExistence type="predicted"/>
<dbReference type="CDD" id="cd00657">
    <property type="entry name" value="Ferritin_like"/>
    <property type="match status" value="1"/>
</dbReference>
<dbReference type="InterPro" id="IPR009078">
    <property type="entry name" value="Ferritin-like_SF"/>
</dbReference>
<dbReference type="InterPro" id="IPR012347">
    <property type="entry name" value="Ferritin-like"/>
</dbReference>
<protein>
    <recommendedName>
        <fullName evidence="1">DUF2383 domain-containing protein</fullName>
    </recommendedName>
</protein>
<feature type="domain" description="DUF2383" evidence="1">
    <location>
        <begin position="15"/>
        <end position="113"/>
    </location>
</feature>